<proteinExistence type="predicted"/>
<sequence>MVEGLQSISNDSDSKSETFTGIRFRFRHPKNEKCQDGRFPRAIAVLNLKTSDLNLASSIAKKEQPICFICNQAYDLVSLVNTTL</sequence>
<comment type="caution">
    <text evidence="1">The sequence shown here is derived from an EMBL/GenBank/DDBJ whole genome shotgun (WGS) entry which is preliminary data.</text>
</comment>
<accession>A0A1F7IHA9</accession>
<dbReference type="STRING" id="1802055.A3A74_00800"/>
<dbReference type="EMBL" id="MGAF01000004">
    <property type="protein sequence ID" value="OGK42737.1"/>
    <property type="molecule type" value="Genomic_DNA"/>
</dbReference>
<name>A0A1F7IHA9_9BACT</name>
<gene>
    <name evidence="1" type="ORF">A3A74_00800</name>
</gene>
<evidence type="ECO:0000313" key="2">
    <source>
        <dbReference type="Proteomes" id="UP000179270"/>
    </source>
</evidence>
<evidence type="ECO:0000313" key="1">
    <source>
        <dbReference type="EMBL" id="OGK42737.1"/>
    </source>
</evidence>
<reference evidence="1 2" key="1">
    <citation type="journal article" date="2016" name="Nat. Commun.">
        <title>Thousands of microbial genomes shed light on interconnected biogeochemical processes in an aquifer system.</title>
        <authorList>
            <person name="Anantharaman K."/>
            <person name="Brown C.T."/>
            <person name="Hug L.A."/>
            <person name="Sharon I."/>
            <person name="Castelle C.J."/>
            <person name="Probst A.J."/>
            <person name="Thomas B.C."/>
            <person name="Singh A."/>
            <person name="Wilkins M.J."/>
            <person name="Karaoz U."/>
            <person name="Brodie E.L."/>
            <person name="Williams K.H."/>
            <person name="Hubbard S.S."/>
            <person name="Banfield J.F."/>
        </authorList>
    </citation>
    <scope>NUCLEOTIDE SEQUENCE [LARGE SCALE GENOMIC DNA]</scope>
</reference>
<organism evidence="1 2">
    <name type="scientific">Candidatus Roizmanbacteria bacterium RIFCSPLOWO2_01_FULL_35_13</name>
    <dbReference type="NCBI Taxonomy" id="1802055"/>
    <lineage>
        <taxon>Bacteria</taxon>
        <taxon>Candidatus Roizmaniibacteriota</taxon>
    </lineage>
</organism>
<protein>
    <submittedName>
        <fullName evidence="1">Uncharacterized protein</fullName>
    </submittedName>
</protein>
<dbReference type="AlphaFoldDB" id="A0A1F7IHA9"/>
<dbReference type="Proteomes" id="UP000179270">
    <property type="component" value="Unassembled WGS sequence"/>
</dbReference>